<dbReference type="Proteomes" id="UP000799755">
    <property type="component" value="Unassembled WGS sequence"/>
</dbReference>
<organism evidence="1 2">
    <name type="scientific">Lindgomyces ingoldianus</name>
    <dbReference type="NCBI Taxonomy" id="673940"/>
    <lineage>
        <taxon>Eukaryota</taxon>
        <taxon>Fungi</taxon>
        <taxon>Dikarya</taxon>
        <taxon>Ascomycota</taxon>
        <taxon>Pezizomycotina</taxon>
        <taxon>Dothideomycetes</taxon>
        <taxon>Pleosporomycetidae</taxon>
        <taxon>Pleosporales</taxon>
        <taxon>Lindgomycetaceae</taxon>
        <taxon>Lindgomyces</taxon>
    </lineage>
</organism>
<accession>A0ACB6QEI5</accession>
<comment type="caution">
    <text evidence="1">The sequence shown here is derived from an EMBL/GenBank/DDBJ whole genome shotgun (WGS) entry which is preliminary data.</text>
</comment>
<keyword evidence="2" id="KW-1185">Reference proteome</keyword>
<gene>
    <name evidence="1" type="ORF">BDR25DRAFT_295438</name>
</gene>
<evidence type="ECO:0000313" key="1">
    <source>
        <dbReference type="EMBL" id="KAF2465317.1"/>
    </source>
</evidence>
<evidence type="ECO:0000313" key="2">
    <source>
        <dbReference type="Proteomes" id="UP000799755"/>
    </source>
</evidence>
<dbReference type="EMBL" id="MU003530">
    <property type="protein sequence ID" value="KAF2465317.1"/>
    <property type="molecule type" value="Genomic_DNA"/>
</dbReference>
<name>A0ACB6QEI5_9PLEO</name>
<proteinExistence type="predicted"/>
<protein>
    <submittedName>
        <fullName evidence="1">Uncharacterized protein</fullName>
    </submittedName>
</protein>
<reference evidence="1" key="1">
    <citation type="journal article" date="2020" name="Stud. Mycol.">
        <title>101 Dothideomycetes genomes: a test case for predicting lifestyles and emergence of pathogens.</title>
        <authorList>
            <person name="Haridas S."/>
            <person name="Albert R."/>
            <person name="Binder M."/>
            <person name="Bloem J."/>
            <person name="Labutti K."/>
            <person name="Salamov A."/>
            <person name="Andreopoulos B."/>
            <person name="Baker S."/>
            <person name="Barry K."/>
            <person name="Bills G."/>
            <person name="Bluhm B."/>
            <person name="Cannon C."/>
            <person name="Castanera R."/>
            <person name="Culley D."/>
            <person name="Daum C."/>
            <person name="Ezra D."/>
            <person name="Gonzalez J."/>
            <person name="Henrissat B."/>
            <person name="Kuo A."/>
            <person name="Liang C."/>
            <person name="Lipzen A."/>
            <person name="Lutzoni F."/>
            <person name="Magnuson J."/>
            <person name="Mondo S."/>
            <person name="Nolan M."/>
            <person name="Ohm R."/>
            <person name="Pangilinan J."/>
            <person name="Park H.-J."/>
            <person name="Ramirez L."/>
            <person name="Alfaro M."/>
            <person name="Sun H."/>
            <person name="Tritt A."/>
            <person name="Yoshinaga Y."/>
            <person name="Zwiers L.-H."/>
            <person name="Turgeon B."/>
            <person name="Goodwin S."/>
            <person name="Spatafora J."/>
            <person name="Crous P."/>
            <person name="Grigoriev I."/>
        </authorList>
    </citation>
    <scope>NUCLEOTIDE SEQUENCE</scope>
    <source>
        <strain evidence="1">ATCC 200398</strain>
    </source>
</reference>
<sequence>MVGRRSPQDGGTLLAIRTDIRGKGIASDDVVDRQTRPSVSRTGSLNSLASADEAHNTHLSASSAGNTDTLSSSEVSAHSTARTSAMTDDDRPSASSPSRHPEYPPPAINILELVSNTASSSALPDSFGFNVSRRGNFVAVYTASNIWLIKTEGLPRLWARTLEVRRKPVAIDIQENGFLLAVLSRPSQVDLYEIHGEQDRQIRKRRTIMLVHEASSVVISPDGLILITGSRFGIEVVAVGPEAPESCRRTLSGPVGDTLEFSDDGRTLLITGYARKNGTSSMYVLPGLYDGPLSEEGEPIPASPEAAWTGLVLFPETARIARQATLLPDADTGQVNELFAFNADDDTWGVYDIASQRFTQTKMFLPDQQRWTRSEFIDDAMPAISPNSDFAAVALRIRGTTSLWIYQVPEWDYKPKQKSSDQSPIQPCFCIPILQDSTESHQEICVLRWVRKNKHVQQLLAVGNISTPPTESDGPSVPQGSKGVIVVLDFDSSKPASSQCPVPTKTEYDLDSLLPGERLPEGAIDFEREVELVRTRTIAQRRAQERGVDGRRHSRAGPGRSHTTANRERPTSIRPLIPSITRDDEEELTGEEVQAAFEVPYDHTQPRSQISLARAATVAAVSPANRRHLRALPFRPLEYRRADGLREFPHESDADNWVPPPPAYTATAEAAQSVSLSHPDAPPVPRHNSPVPSEVPPVPPLPATRRPSQQLTTNPYPSRGSFQSQSSSDLTLAAPQPRPSLLHPSTYPSPQSPTAYQAMSSAFPGRRLTLRNRVESTVELRPPPIVDPATGRRGSAPDTGAHRRHIPIVTSPNRVSMPNGLTGRSTFRRAMLPRLSTLGDTVTQRGPLSAPPRTTSGQTRRPQRPEPRTGVKDKQKSPGKKRIGCVVM</sequence>